<feature type="transmembrane region" description="Helical" evidence="5">
    <location>
        <begin position="12"/>
        <end position="34"/>
    </location>
</feature>
<dbReference type="InterPro" id="IPR011701">
    <property type="entry name" value="MFS"/>
</dbReference>
<dbReference type="STRING" id="703135.A0A2A9NSK5"/>
<dbReference type="PANTHER" id="PTHR21576">
    <property type="entry name" value="UNCHARACTERIZED NODULIN-LIKE PROTEIN"/>
    <property type="match status" value="1"/>
</dbReference>
<feature type="transmembrane region" description="Helical" evidence="5">
    <location>
        <begin position="305"/>
        <end position="328"/>
    </location>
</feature>
<dbReference type="PANTHER" id="PTHR21576:SF158">
    <property type="entry name" value="RIBOSOMAL RNA-PROCESSING PROTEIN 12-LIKE CONSERVED DOMAIN-CONTAINING PROTEIN"/>
    <property type="match status" value="1"/>
</dbReference>
<dbReference type="GO" id="GO:0000329">
    <property type="term" value="C:fungal-type vacuole membrane"/>
    <property type="evidence" value="ECO:0007669"/>
    <property type="project" value="TreeGrafter"/>
</dbReference>
<keyword evidence="4 5" id="KW-0472">Membrane</keyword>
<protein>
    <recommendedName>
        <fullName evidence="8">Major facilitator superfamily (MFS) profile domain-containing protein</fullName>
    </recommendedName>
</protein>
<dbReference type="GO" id="GO:0022857">
    <property type="term" value="F:transmembrane transporter activity"/>
    <property type="evidence" value="ECO:0007669"/>
    <property type="project" value="InterPro"/>
</dbReference>
<organism evidence="6 7">
    <name type="scientific">Amanita thiersii Skay4041</name>
    <dbReference type="NCBI Taxonomy" id="703135"/>
    <lineage>
        <taxon>Eukaryota</taxon>
        <taxon>Fungi</taxon>
        <taxon>Dikarya</taxon>
        <taxon>Basidiomycota</taxon>
        <taxon>Agaricomycotina</taxon>
        <taxon>Agaricomycetes</taxon>
        <taxon>Agaricomycetidae</taxon>
        <taxon>Agaricales</taxon>
        <taxon>Pluteineae</taxon>
        <taxon>Amanitaceae</taxon>
        <taxon>Amanita</taxon>
    </lineage>
</organism>
<feature type="transmembrane region" description="Helical" evidence="5">
    <location>
        <begin position="176"/>
        <end position="196"/>
    </location>
</feature>
<dbReference type="Gene3D" id="1.20.1250.20">
    <property type="entry name" value="MFS general substrate transporter like domains"/>
    <property type="match status" value="1"/>
</dbReference>
<feature type="transmembrane region" description="Helical" evidence="5">
    <location>
        <begin position="69"/>
        <end position="91"/>
    </location>
</feature>
<dbReference type="InterPro" id="IPR036259">
    <property type="entry name" value="MFS_trans_sf"/>
</dbReference>
<dbReference type="SUPFAM" id="SSF103473">
    <property type="entry name" value="MFS general substrate transporter"/>
    <property type="match status" value="1"/>
</dbReference>
<proteinExistence type="predicted"/>
<dbReference type="EMBL" id="KZ301999">
    <property type="protein sequence ID" value="PFH50680.1"/>
    <property type="molecule type" value="Genomic_DNA"/>
</dbReference>
<keyword evidence="3 5" id="KW-1133">Transmembrane helix</keyword>
<feature type="transmembrane region" description="Helical" evidence="5">
    <location>
        <begin position="401"/>
        <end position="422"/>
    </location>
</feature>
<dbReference type="AlphaFoldDB" id="A0A2A9NSK5"/>
<evidence type="ECO:0000256" key="2">
    <source>
        <dbReference type="ARBA" id="ARBA00022692"/>
    </source>
</evidence>
<reference evidence="6 7" key="1">
    <citation type="submission" date="2014-02" db="EMBL/GenBank/DDBJ databases">
        <title>Transposable element dynamics among asymbiotic and ectomycorrhizal Amanita fungi.</title>
        <authorList>
            <consortium name="DOE Joint Genome Institute"/>
            <person name="Hess J."/>
            <person name="Skrede I."/>
            <person name="Wolfe B."/>
            <person name="LaButti K."/>
            <person name="Ohm R.A."/>
            <person name="Grigoriev I.V."/>
            <person name="Pringle A."/>
        </authorList>
    </citation>
    <scope>NUCLEOTIDE SEQUENCE [LARGE SCALE GENOMIC DNA]</scope>
    <source>
        <strain evidence="6 7">SKay4041</strain>
    </source>
</reference>
<evidence type="ECO:0000313" key="6">
    <source>
        <dbReference type="EMBL" id="PFH50680.1"/>
    </source>
</evidence>
<sequence length="469" mass="50168">MPHLNPLLKCLAIAANALSSGSIFTFPLLSPVLVSQFKLTQPQLTTVLLAGVVGQYPLASFVGKILDTYGPSFCSLAAAVAFSLSLGGFTAEFASIADSPVNPSPLTFYRLLIYSLIAGFATVFSFLSMVYAASKSFPRYIGIASGTAMSLFGLSPLFLSAIASRFFTDASGNLNAVYFMSFLAILSGSVHLFSSFPLKEAVNPSSAASNANSTDENTPLLNHASDIEAPSFDSPKSSMLMTDLSFWLLGLFCFCTLGTAEMVISNIGTIVLALPIASSFSGIHGSVTSAITMRQVQLLSFSNTVIRIVTGFIADFISPTAILSNGVITFPRKHFISRVAFLFGSSLLLAATFFCAANFIQVQASTWILSLGVGMSYGAVFTVLPSIVSAIWGIESFGRNFGLLMFAPFMGTPFFSYIYAFIAQSNKPADSNICYGRGCWQATFWIGHAVSLMAVSISITLWFRWKGRL</sequence>
<evidence type="ECO:0000313" key="7">
    <source>
        <dbReference type="Proteomes" id="UP000242287"/>
    </source>
</evidence>
<feature type="transmembrane region" description="Helical" evidence="5">
    <location>
        <begin position="367"/>
        <end position="394"/>
    </location>
</feature>
<dbReference type="Pfam" id="PF07690">
    <property type="entry name" value="MFS_1"/>
    <property type="match status" value="1"/>
</dbReference>
<name>A0A2A9NSK5_9AGAR</name>
<feature type="transmembrane region" description="Helical" evidence="5">
    <location>
        <begin position="442"/>
        <end position="463"/>
    </location>
</feature>
<feature type="transmembrane region" description="Helical" evidence="5">
    <location>
        <begin position="244"/>
        <end position="264"/>
    </location>
</feature>
<evidence type="ECO:0000256" key="3">
    <source>
        <dbReference type="ARBA" id="ARBA00022989"/>
    </source>
</evidence>
<feature type="transmembrane region" description="Helical" evidence="5">
    <location>
        <begin position="140"/>
        <end position="164"/>
    </location>
</feature>
<keyword evidence="7" id="KW-1185">Reference proteome</keyword>
<accession>A0A2A9NSK5</accession>
<dbReference type="OrthoDB" id="410267at2759"/>
<evidence type="ECO:0000256" key="1">
    <source>
        <dbReference type="ARBA" id="ARBA00004141"/>
    </source>
</evidence>
<feature type="transmembrane region" description="Helical" evidence="5">
    <location>
        <begin position="340"/>
        <end position="361"/>
    </location>
</feature>
<comment type="subcellular location">
    <subcellularLocation>
        <location evidence="1">Membrane</location>
        <topology evidence="1">Multi-pass membrane protein</topology>
    </subcellularLocation>
</comment>
<evidence type="ECO:0000256" key="4">
    <source>
        <dbReference type="ARBA" id="ARBA00023136"/>
    </source>
</evidence>
<feature type="transmembrane region" description="Helical" evidence="5">
    <location>
        <begin position="111"/>
        <end position="134"/>
    </location>
</feature>
<keyword evidence="2 5" id="KW-0812">Transmembrane</keyword>
<evidence type="ECO:0000256" key="5">
    <source>
        <dbReference type="SAM" id="Phobius"/>
    </source>
</evidence>
<evidence type="ECO:0008006" key="8">
    <source>
        <dbReference type="Google" id="ProtNLM"/>
    </source>
</evidence>
<gene>
    <name evidence="6" type="ORF">AMATHDRAFT_60672</name>
</gene>
<dbReference type="Proteomes" id="UP000242287">
    <property type="component" value="Unassembled WGS sequence"/>
</dbReference>
<feature type="transmembrane region" description="Helical" evidence="5">
    <location>
        <begin position="46"/>
        <end position="63"/>
    </location>
</feature>